<keyword evidence="6" id="KW-0699">rRNA-binding</keyword>
<keyword evidence="6" id="KW-0694">RNA-binding</keyword>
<dbReference type="HAMAP" id="MF_01302_B">
    <property type="entry name" value="Ribosomal_uS8_B"/>
    <property type="match status" value="1"/>
</dbReference>
<evidence type="ECO:0000313" key="8">
    <source>
        <dbReference type="Proteomes" id="UP000006048"/>
    </source>
</evidence>
<organism evidence="7 8">
    <name type="scientific">Turneriella parva (strain ATCC BAA-1111 / DSM 21527 / NCTC 11395 / H)</name>
    <name type="common">Leptospira parva</name>
    <dbReference type="NCBI Taxonomy" id="869212"/>
    <lineage>
        <taxon>Bacteria</taxon>
        <taxon>Pseudomonadati</taxon>
        <taxon>Spirochaetota</taxon>
        <taxon>Spirochaetia</taxon>
        <taxon>Leptospirales</taxon>
        <taxon>Leptospiraceae</taxon>
        <taxon>Turneriella</taxon>
    </lineage>
</organism>
<name>I4B7E6_TURPD</name>
<dbReference type="Pfam" id="PF00410">
    <property type="entry name" value="Ribosomal_S8"/>
    <property type="match status" value="1"/>
</dbReference>
<comment type="subunit">
    <text evidence="5 6">Part of the 30S ribosomal subunit. Contacts proteins S5 and S12.</text>
</comment>
<dbReference type="GO" id="GO:0005840">
    <property type="term" value="C:ribosome"/>
    <property type="evidence" value="ECO:0007669"/>
    <property type="project" value="UniProtKB-KW"/>
</dbReference>
<dbReference type="EMBL" id="CP002959">
    <property type="protein sequence ID" value="AFM13203.1"/>
    <property type="molecule type" value="Genomic_DNA"/>
</dbReference>
<dbReference type="Proteomes" id="UP000006048">
    <property type="component" value="Chromosome"/>
</dbReference>
<evidence type="ECO:0000313" key="7">
    <source>
        <dbReference type="EMBL" id="AFM13203.1"/>
    </source>
</evidence>
<dbReference type="PATRIC" id="fig|869212.3.peg.2580"/>
<dbReference type="GO" id="GO:0005737">
    <property type="term" value="C:cytoplasm"/>
    <property type="evidence" value="ECO:0007669"/>
    <property type="project" value="UniProtKB-ARBA"/>
</dbReference>
<dbReference type="HOGENOM" id="CLU_098428_0_0_12"/>
<evidence type="ECO:0000256" key="1">
    <source>
        <dbReference type="ARBA" id="ARBA00006471"/>
    </source>
</evidence>
<dbReference type="AlphaFoldDB" id="I4B7E6"/>
<dbReference type="InterPro" id="IPR000630">
    <property type="entry name" value="Ribosomal_uS8"/>
</dbReference>
<evidence type="ECO:0000256" key="6">
    <source>
        <dbReference type="HAMAP-Rule" id="MF_01302"/>
    </source>
</evidence>
<evidence type="ECO:0000256" key="2">
    <source>
        <dbReference type="ARBA" id="ARBA00022980"/>
    </source>
</evidence>
<dbReference type="RefSeq" id="WP_014803708.1">
    <property type="nucleotide sequence ID" value="NC_018020.1"/>
</dbReference>
<dbReference type="GO" id="GO:0003735">
    <property type="term" value="F:structural constituent of ribosome"/>
    <property type="evidence" value="ECO:0007669"/>
    <property type="project" value="InterPro"/>
</dbReference>
<evidence type="ECO:0000256" key="5">
    <source>
        <dbReference type="ARBA" id="ARBA00046740"/>
    </source>
</evidence>
<dbReference type="FunFam" id="3.30.1490.10:FF:000001">
    <property type="entry name" value="30S ribosomal protein S8"/>
    <property type="match status" value="1"/>
</dbReference>
<dbReference type="STRING" id="869212.Turpa_2563"/>
<dbReference type="Gene3D" id="3.30.1370.30">
    <property type="match status" value="1"/>
</dbReference>
<evidence type="ECO:0000256" key="4">
    <source>
        <dbReference type="ARBA" id="ARBA00035258"/>
    </source>
</evidence>
<dbReference type="Gene3D" id="3.30.1490.10">
    <property type="match status" value="1"/>
</dbReference>
<evidence type="ECO:0000256" key="3">
    <source>
        <dbReference type="ARBA" id="ARBA00023274"/>
    </source>
</evidence>
<dbReference type="NCBIfam" id="NF001109">
    <property type="entry name" value="PRK00136.1"/>
    <property type="match status" value="1"/>
</dbReference>
<dbReference type="KEGG" id="tpx:Turpa_2563"/>
<keyword evidence="8" id="KW-1185">Reference proteome</keyword>
<proteinExistence type="inferred from homology"/>
<comment type="function">
    <text evidence="6">One of the primary rRNA binding proteins, it binds directly to 16S rRNA central domain where it helps coordinate assembly of the platform of the 30S subunit.</text>
</comment>
<dbReference type="GO" id="GO:0019843">
    <property type="term" value="F:rRNA binding"/>
    <property type="evidence" value="ECO:0007669"/>
    <property type="project" value="UniProtKB-UniRule"/>
</dbReference>
<keyword evidence="2 6" id="KW-0689">Ribosomal protein</keyword>
<sequence length="130" mass="14895">MTSDLIADMLTRLRNAARAGHESTEVRINNTCEKILNILKTEGFIEGFVVYKSESTRMAKVEMRYHLSQPAFSAIERVSKPGRRIYLPWKEIRPTRNNMGLSIFSTPKGVLSEKEAKFQHVGGEFLCRVY</sequence>
<gene>
    <name evidence="6" type="primary">rpsH</name>
    <name evidence="7" type="ordered locus">Turpa_2563</name>
</gene>
<protein>
    <recommendedName>
        <fullName evidence="4 6">Small ribosomal subunit protein uS8</fullName>
    </recommendedName>
</protein>
<keyword evidence="3 6" id="KW-0687">Ribonucleoprotein</keyword>
<dbReference type="SUPFAM" id="SSF56047">
    <property type="entry name" value="Ribosomal protein S8"/>
    <property type="match status" value="1"/>
</dbReference>
<accession>I4B7E6</accession>
<comment type="similarity">
    <text evidence="1 6">Belongs to the universal ribosomal protein uS8 family.</text>
</comment>
<dbReference type="GO" id="GO:0006412">
    <property type="term" value="P:translation"/>
    <property type="evidence" value="ECO:0007669"/>
    <property type="project" value="UniProtKB-UniRule"/>
</dbReference>
<dbReference type="GO" id="GO:1990904">
    <property type="term" value="C:ribonucleoprotein complex"/>
    <property type="evidence" value="ECO:0007669"/>
    <property type="project" value="UniProtKB-KW"/>
</dbReference>
<dbReference type="InterPro" id="IPR035987">
    <property type="entry name" value="Ribosomal_uS8_sf"/>
</dbReference>
<dbReference type="PANTHER" id="PTHR11758">
    <property type="entry name" value="40S RIBOSOMAL PROTEIN S15A"/>
    <property type="match status" value="1"/>
</dbReference>
<reference evidence="7 8" key="1">
    <citation type="submission" date="2012-06" db="EMBL/GenBank/DDBJ databases">
        <title>The complete chromosome of genome of Turneriella parva DSM 21527.</title>
        <authorList>
            <consortium name="US DOE Joint Genome Institute (JGI-PGF)"/>
            <person name="Lucas S."/>
            <person name="Han J."/>
            <person name="Lapidus A."/>
            <person name="Bruce D."/>
            <person name="Goodwin L."/>
            <person name="Pitluck S."/>
            <person name="Peters L."/>
            <person name="Kyrpides N."/>
            <person name="Mavromatis K."/>
            <person name="Ivanova N."/>
            <person name="Mikhailova N."/>
            <person name="Chertkov O."/>
            <person name="Detter J.C."/>
            <person name="Tapia R."/>
            <person name="Han C."/>
            <person name="Land M."/>
            <person name="Hauser L."/>
            <person name="Markowitz V."/>
            <person name="Cheng J.-F."/>
            <person name="Hugenholtz P."/>
            <person name="Woyke T."/>
            <person name="Wu D."/>
            <person name="Gronow S."/>
            <person name="Wellnitz S."/>
            <person name="Brambilla E."/>
            <person name="Klenk H.-P."/>
            <person name="Eisen J.A."/>
        </authorList>
    </citation>
    <scope>NUCLEOTIDE SEQUENCE [LARGE SCALE GENOMIC DNA]</scope>
    <source>
        <strain evidence="8">ATCC BAA-1111 / DSM 21527 / NCTC 11395 / H</strain>
    </source>
</reference>